<organism evidence="1 2">
    <name type="scientific">Saccharopolyspora phatthalungensis</name>
    <dbReference type="NCBI Taxonomy" id="664693"/>
    <lineage>
        <taxon>Bacteria</taxon>
        <taxon>Bacillati</taxon>
        <taxon>Actinomycetota</taxon>
        <taxon>Actinomycetes</taxon>
        <taxon>Pseudonocardiales</taxon>
        <taxon>Pseudonocardiaceae</taxon>
        <taxon>Saccharopolyspora</taxon>
    </lineage>
</organism>
<evidence type="ECO:0000313" key="1">
    <source>
        <dbReference type="EMBL" id="MBB5154991.1"/>
    </source>
</evidence>
<keyword evidence="2" id="KW-1185">Reference proteome</keyword>
<dbReference type="Proteomes" id="UP000584374">
    <property type="component" value="Unassembled WGS sequence"/>
</dbReference>
<name>A0A840Q5L8_9PSEU</name>
<evidence type="ECO:0000313" key="2">
    <source>
        <dbReference type="Proteomes" id="UP000584374"/>
    </source>
</evidence>
<proteinExistence type="predicted"/>
<sequence length="44" mass="4702">MKRATDAVRLITAILLGISAGISLAHNVRALVRDEEAAVTKERA</sequence>
<dbReference type="EMBL" id="JACHIW010000001">
    <property type="protein sequence ID" value="MBB5154991.1"/>
    <property type="molecule type" value="Genomic_DNA"/>
</dbReference>
<dbReference type="RefSeq" id="WP_281399440.1">
    <property type="nucleotide sequence ID" value="NZ_JACHIW010000001.1"/>
</dbReference>
<protein>
    <submittedName>
        <fullName evidence="1">Uncharacterized protein</fullName>
    </submittedName>
</protein>
<comment type="caution">
    <text evidence="1">The sequence shown here is derived from an EMBL/GenBank/DDBJ whole genome shotgun (WGS) entry which is preliminary data.</text>
</comment>
<dbReference type="AlphaFoldDB" id="A0A840Q5L8"/>
<reference evidence="1 2" key="1">
    <citation type="submission" date="2020-08" db="EMBL/GenBank/DDBJ databases">
        <title>Sequencing the genomes of 1000 actinobacteria strains.</title>
        <authorList>
            <person name="Klenk H.-P."/>
        </authorList>
    </citation>
    <scope>NUCLEOTIDE SEQUENCE [LARGE SCALE GENOMIC DNA]</scope>
    <source>
        <strain evidence="1 2">DSM 45584</strain>
    </source>
</reference>
<gene>
    <name evidence="1" type="ORF">BJ970_002525</name>
</gene>
<accession>A0A840Q5L8</accession>